<reference evidence="1" key="1">
    <citation type="submission" date="2023-04" db="EMBL/GenBank/DDBJ databases">
        <title>Draft Genome sequencing of Naganishia species isolated from polar environments using Oxford Nanopore Technology.</title>
        <authorList>
            <person name="Leo P."/>
            <person name="Venkateswaran K."/>
        </authorList>
    </citation>
    <scope>NUCLEOTIDE SEQUENCE</scope>
    <source>
        <strain evidence="1">MNA-CCFEE 5423</strain>
    </source>
</reference>
<proteinExistence type="predicted"/>
<evidence type="ECO:0000313" key="1">
    <source>
        <dbReference type="EMBL" id="KAJ9097689.1"/>
    </source>
</evidence>
<gene>
    <name evidence="1" type="ORF">QFC21_004726</name>
</gene>
<keyword evidence="2" id="KW-1185">Reference proteome</keyword>
<dbReference type="Proteomes" id="UP001227268">
    <property type="component" value="Unassembled WGS sequence"/>
</dbReference>
<organism evidence="1 2">
    <name type="scientific">Naganishia friedmannii</name>
    <dbReference type="NCBI Taxonomy" id="89922"/>
    <lineage>
        <taxon>Eukaryota</taxon>
        <taxon>Fungi</taxon>
        <taxon>Dikarya</taxon>
        <taxon>Basidiomycota</taxon>
        <taxon>Agaricomycotina</taxon>
        <taxon>Tremellomycetes</taxon>
        <taxon>Filobasidiales</taxon>
        <taxon>Filobasidiaceae</taxon>
        <taxon>Naganishia</taxon>
    </lineage>
</organism>
<comment type="caution">
    <text evidence="1">The sequence shown here is derived from an EMBL/GenBank/DDBJ whole genome shotgun (WGS) entry which is preliminary data.</text>
</comment>
<name>A0ACC2VE59_9TREE</name>
<accession>A0ACC2VE59</accession>
<protein>
    <submittedName>
        <fullName evidence="1">Uncharacterized protein</fullName>
    </submittedName>
</protein>
<sequence length="841" mass="92315">MPTKPRRSAASTVSASPASTSLKQAAEPSRRPAVVDRSEDFTDSRDADGRKNKSSSTTKSLIGFSALQSAFDVSGQKTASPKKSQASDQKPVRDVKRNIKSVSTKHKSNPDVIVLDSSDIEEVEERPVAKRPRTSASNRKASNQVVSSDENRDQQQGWKATSTKDKSRGTQGKVPLPPLDNSQRTEAMWSEAYAPISVAELATSKNRISSVQTWLEEALFGRPRAVDSDIPFSDQARDRIRKYRRILVLSGPAGVAKTTTLKLVAKEMGAEVVEWEEGAEDWSLSGQIERESLNSKLVGFLSRNAYQPLSLAVLPTTTTTTSKNSQKEATVSSQATSFKPANPPRILLFTSLPNLSHIPTREIFQRALLDYTKSYSTTSCPLVIIVPDAGSSGAAEQSWIGADGGGEANWDLRNVLGKDLTANPAVGIVEFLPMAPTFLIKALKRISALAFPDAKSRPSQEFIQLIAHSANGDLRSAINSLQFLSRSGNSRNAITSTSNASGSGKKTGKGSRGGKGTKLKGSEEVKSLLNAIARREQSLGLFHALGKIMYNKRLGDMDEGGSAEQAILEKEEHYQKDHPLPAHFAQHERRRYENDFDSLIASVPVDTASFMLWIHQNLPQFCAQIEEVGEAYDYICDADLTRADDDLWQRSPHAIAYAFHLAVRGSLAALPHPVPKDNQKLLKPQFFGHLKAKRENEDSITEAAKWLTTRCIRQNDMVDEANVGQAYGGWGGQLSRKVIATEFMPGLRLLKKNGSHVPSSVVPDDQNSFTCQEANGFQLEVLTEREGVPEGGPGERDLEDMLSAREMQSQTSSVKRAEWEEDDDQETQPPTWLEDDDIEEL</sequence>
<evidence type="ECO:0000313" key="2">
    <source>
        <dbReference type="Proteomes" id="UP001227268"/>
    </source>
</evidence>
<dbReference type="EMBL" id="JASBWT010000016">
    <property type="protein sequence ID" value="KAJ9097689.1"/>
    <property type="molecule type" value="Genomic_DNA"/>
</dbReference>